<dbReference type="PANTHER" id="PTHR48090:SF7">
    <property type="entry name" value="RFBJ PROTEIN"/>
    <property type="match status" value="1"/>
</dbReference>
<gene>
    <name evidence="3" type="ORF">MSMAW_2524</name>
</gene>
<dbReference type="FunFam" id="3.90.550.10:FF:000532">
    <property type="entry name" value="Dolichyl-phosphate beta-D-mannosyltransferase"/>
    <property type="match status" value="1"/>
</dbReference>
<feature type="transmembrane region" description="Helical" evidence="1">
    <location>
        <begin position="472"/>
        <end position="494"/>
    </location>
</feature>
<dbReference type="EMBL" id="CP009509">
    <property type="protein sequence ID" value="AKB41515.1"/>
    <property type="molecule type" value="Genomic_DNA"/>
</dbReference>
<proteinExistence type="predicted"/>
<feature type="domain" description="Glycosyltransferase 2-like" evidence="2">
    <location>
        <begin position="199"/>
        <end position="361"/>
    </location>
</feature>
<dbReference type="PATRIC" id="fig|1434117.4.peg.3210"/>
<dbReference type="SUPFAM" id="SSF53448">
    <property type="entry name" value="Nucleotide-diphospho-sugar transferases"/>
    <property type="match status" value="2"/>
</dbReference>
<dbReference type="GeneID" id="24852283"/>
<accession>A0A0E3Q067</accession>
<dbReference type="Gene3D" id="3.90.550.10">
    <property type="entry name" value="Spore Coat Polysaccharide Biosynthesis Protein SpsA, Chain A"/>
    <property type="match status" value="2"/>
</dbReference>
<dbReference type="CDD" id="cd04179">
    <property type="entry name" value="DPM_DPG-synthase_like"/>
    <property type="match status" value="1"/>
</dbReference>
<dbReference type="Proteomes" id="UP000033058">
    <property type="component" value="Chromosome"/>
</dbReference>
<name>A0A0E3Q067_METMZ</name>
<dbReference type="RefSeq" id="WP_048047588.1">
    <property type="nucleotide sequence ID" value="NZ_CP009509.1"/>
</dbReference>
<dbReference type="InterPro" id="IPR029044">
    <property type="entry name" value="Nucleotide-diphossugar_trans"/>
</dbReference>
<keyword evidence="1" id="KW-1133">Transmembrane helix</keyword>
<dbReference type="HOGENOM" id="CLU_038541_0_0_2"/>
<dbReference type="PANTHER" id="PTHR48090">
    <property type="entry name" value="UNDECAPRENYL-PHOSPHATE 4-DEOXY-4-FORMAMIDO-L-ARABINOSE TRANSFERASE-RELATED"/>
    <property type="match status" value="1"/>
</dbReference>
<evidence type="ECO:0000313" key="4">
    <source>
        <dbReference type="Proteomes" id="UP000033058"/>
    </source>
</evidence>
<feature type="domain" description="Glycosyltransferase 2-like" evidence="2">
    <location>
        <begin position="10"/>
        <end position="136"/>
    </location>
</feature>
<organism evidence="3 4">
    <name type="scientific">Methanosarcina mazei WWM610</name>
    <dbReference type="NCBI Taxonomy" id="1434117"/>
    <lineage>
        <taxon>Archaea</taxon>
        <taxon>Methanobacteriati</taxon>
        <taxon>Methanobacteriota</taxon>
        <taxon>Stenosarchaea group</taxon>
        <taxon>Methanomicrobia</taxon>
        <taxon>Methanosarcinales</taxon>
        <taxon>Methanosarcinaceae</taxon>
        <taxon>Methanosarcina</taxon>
    </lineage>
</organism>
<dbReference type="InterPro" id="IPR050256">
    <property type="entry name" value="Glycosyltransferase_2"/>
</dbReference>
<dbReference type="FunFam" id="3.90.550.10:FF:000123">
    <property type="entry name" value="Cell wall biosynthesis glycosyltransferase"/>
    <property type="match status" value="1"/>
</dbReference>
<sequence length="511" mass="57304">MCEEGLSEISVILPAFNQELEIGTVVLIAKRYADRVIVVNNGSSDQCAEVAEAAGAEVIQDFSGTNKNFSLRKGIEAAEGAGVLVTMDMDVCRDPKLIPKMIKPIREGNFDLVVGTCISRRSRSPENALMIKNKKTEEKPVGFLAFSNFCLKEFDLSDVYLNSIRSILSVCERKKIRACHIDLQEEHEKNLFKAYKIGVVVPAYNEELLIQETIEGIPDYVDRIYVINDSSSDRTGEIIDGMTDPRVVPIHHKVNKGVGAAIINGYKHALADEMDMVAVMAGDNQMDPSQLPRLLFPIIEGKADYTKGNRLLSKEMRKGMSTWRAFGNGLLTLITKIGSGYWHIADPQNGYTVISREALEALDLDSVYTYYGYCNDLLIKLNAFGLQTIDVAMPARYGREKSTIKYGTYIRKVAPMIFRGFLWRLKMKYMILDFHPLVLFYIASMVLVPVGFLFGIWIFLQKIVFHAPVSTNYPLLDVFISLTGVQLLLFAMFFDMQASKATGGRNNPNLY</sequence>
<evidence type="ECO:0000259" key="2">
    <source>
        <dbReference type="Pfam" id="PF00535"/>
    </source>
</evidence>
<protein>
    <recommendedName>
        <fullName evidence="2">Glycosyltransferase 2-like domain-containing protein</fullName>
    </recommendedName>
</protein>
<dbReference type="InterPro" id="IPR001173">
    <property type="entry name" value="Glyco_trans_2-like"/>
</dbReference>
<evidence type="ECO:0000256" key="1">
    <source>
        <dbReference type="SAM" id="Phobius"/>
    </source>
</evidence>
<dbReference type="AlphaFoldDB" id="A0A0E3Q067"/>
<keyword evidence="1" id="KW-0472">Membrane</keyword>
<dbReference type="Pfam" id="PF00535">
    <property type="entry name" value="Glycos_transf_2"/>
    <property type="match status" value="2"/>
</dbReference>
<reference evidence="3 4" key="1">
    <citation type="submission" date="2014-07" db="EMBL/GenBank/DDBJ databases">
        <title>Methanogenic archaea and the global carbon cycle.</title>
        <authorList>
            <person name="Henriksen J.R."/>
            <person name="Luke J."/>
            <person name="Reinhart S."/>
            <person name="Benedict M.N."/>
            <person name="Youngblut N.D."/>
            <person name="Metcalf M.E."/>
            <person name="Whitaker R.J."/>
            <person name="Metcalf W.W."/>
        </authorList>
    </citation>
    <scope>NUCLEOTIDE SEQUENCE [LARGE SCALE GENOMIC DNA]</scope>
    <source>
        <strain evidence="3 4">WWM610</strain>
    </source>
</reference>
<feature type="transmembrane region" description="Helical" evidence="1">
    <location>
        <begin position="437"/>
        <end position="460"/>
    </location>
</feature>
<keyword evidence="1" id="KW-0812">Transmembrane</keyword>
<evidence type="ECO:0000313" key="3">
    <source>
        <dbReference type="EMBL" id="AKB41515.1"/>
    </source>
</evidence>